<protein>
    <recommendedName>
        <fullName evidence="2">Ciliogenesis-associated TTC17-interacting protein N-terminal domain-containing protein</fullName>
    </recommendedName>
</protein>
<comment type="caution">
    <text evidence="3">The sequence shown here is derived from an EMBL/GenBank/DDBJ whole genome shotgun (WGS) entry which is preliminary data.</text>
</comment>
<keyword evidence="1" id="KW-0472">Membrane</keyword>
<accession>A0A3S5BGM9</accession>
<keyword evidence="1" id="KW-1133">Transmembrane helix</keyword>
<evidence type="ECO:0000313" key="4">
    <source>
        <dbReference type="Proteomes" id="UP000784294"/>
    </source>
</evidence>
<dbReference type="EMBL" id="CAAALY010062443">
    <property type="protein sequence ID" value="VEL23535.1"/>
    <property type="molecule type" value="Genomic_DNA"/>
</dbReference>
<dbReference type="PANTHER" id="PTHR15505:SF4">
    <property type="entry name" value="RIIA DOMAIN-CONTAINING PROTEIN 1"/>
    <property type="match status" value="1"/>
</dbReference>
<keyword evidence="1" id="KW-0812">Transmembrane</keyword>
<gene>
    <name evidence="3" type="ORF">PXEA_LOCUS16975</name>
</gene>
<feature type="transmembrane region" description="Helical" evidence="1">
    <location>
        <begin position="251"/>
        <end position="270"/>
    </location>
</feature>
<reference evidence="3" key="1">
    <citation type="submission" date="2018-11" db="EMBL/GenBank/DDBJ databases">
        <authorList>
            <consortium name="Pathogen Informatics"/>
        </authorList>
    </citation>
    <scope>NUCLEOTIDE SEQUENCE</scope>
</reference>
<evidence type="ECO:0000256" key="1">
    <source>
        <dbReference type="SAM" id="Phobius"/>
    </source>
</evidence>
<feature type="domain" description="Ciliogenesis-associated TTC17-interacting protein N-terminal" evidence="2">
    <location>
        <begin position="14"/>
        <end position="203"/>
    </location>
</feature>
<dbReference type="OrthoDB" id="6334211at2759"/>
<dbReference type="Proteomes" id="UP000784294">
    <property type="component" value="Unassembled WGS sequence"/>
</dbReference>
<name>A0A3S5BGM9_9PLAT</name>
<evidence type="ECO:0000259" key="2">
    <source>
        <dbReference type="Pfam" id="PF21772"/>
    </source>
</evidence>
<dbReference type="Pfam" id="PF21772">
    <property type="entry name" value="CATIP_N"/>
    <property type="match status" value="1"/>
</dbReference>
<dbReference type="PANTHER" id="PTHR15505">
    <property type="entry name" value="RIIA DOMAIN-CONTAINING PROTEIN 1"/>
    <property type="match status" value="1"/>
</dbReference>
<keyword evidence="4" id="KW-1185">Reference proteome</keyword>
<evidence type="ECO:0000313" key="3">
    <source>
        <dbReference type="EMBL" id="VEL23535.1"/>
    </source>
</evidence>
<dbReference type="AlphaFoldDB" id="A0A3S5BGM9"/>
<dbReference type="InterPro" id="IPR048777">
    <property type="entry name" value="CATIP_N"/>
</dbReference>
<sequence length="277" mass="31723">MQTSHECFKVSENCGVSLSKYKDNDVICVKAISDGKIGNVICGTNIEAYMTFNLETLYQIQKEYVKLERRPIERTSIVKKYSDHYKFIRTVSEEDKSEIFQNKYHASKLVGFISEGANLVLQRLLVTRDFPPCFEALSMDESGSICQVLYLNMGERTQKIADNKVNVLGIQRKLQSTSGLSASWQSFFMLDGHLISRAQVGSPVILKVTLIPKFIESDKFLEKPFLNSKSLCWDEDLELYHRYIEKKLDSILLAAVLLFGGILLASEWMLHQEIRRI</sequence>
<organism evidence="3 4">
    <name type="scientific">Protopolystoma xenopodis</name>
    <dbReference type="NCBI Taxonomy" id="117903"/>
    <lineage>
        <taxon>Eukaryota</taxon>
        <taxon>Metazoa</taxon>
        <taxon>Spiralia</taxon>
        <taxon>Lophotrochozoa</taxon>
        <taxon>Platyhelminthes</taxon>
        <taxon>Monogenea</taxon>
        <taxon>Polyopisthocotylea</taxon>
        <taxon>Polystomatidea</taxon>
        <taxon>Polystomatidae</taxon>
        <taxon>Protopolystoma</taxon>
    </lineage>
</organism>
<proteinExistence type="predicted"/>